<evidence type="ECO:0000313" key="4">
    <source>
        <dbReference type="Proteomes" id="UP000017831"/>
    </source>
</evidence>
<dbReference type="EMBL" id="AQHY01000028">
    <property type="protein sequence ID" value="EOA54004.1"/>
    <property type="molecule type" value="Genomic_DNA"/>
</dbReference>
<reference evidence="3 4" key="1">
    <citation type="submission" date="2013-04" db="EMBL/GenBank/DDBJ databases">
        <title>The Genome Sequence of Bacteroides massiliensis DSM 17679.</title>
        <authorList>
            <consortium name="The Broad Institute Genomics Platform"/>
            <person name="Earl A."/>
            <person name="Ward D."/>
            <person name="Feldgarden M."/>
            <person name="Gevers D."/>
            <person name="Martens E."/>
            <person name="Fenner L."/>
            <person name="Roux V."/>
            <person name="Mallet M.N."/>
            <person name="Raoult D."/>
            <person name="Walker B."/>
            <person name="Young S."/>
            <person name="Zeng Q."/>
            <person name="Gargeya S."/>
            <person name="Fitzgerald M."/>
            <person name="Haas B."/>
            <person name="Abouelleil A."/>
            <person name="Allen A.W."/>
            <person name="Alvarado L."/>
            <person name="Arachchi H.M."/>
            <person name="Berlin A.M."/>
            <person name="Chapman S.B."/>
            <person name="Gainer-Dewar J."/>
            <person name="Goldberg J."/>
            <person name="Griggs A."/>
            <person name="Gujja S."/>
            <person name="Hansen M."/>
            <person name="Howarth C."/>
            <person name="Imamovic A."/>
            <person name="Ireland A."/>
            <person name="Larimer J."/>
            <person name="McCowan C."/>
            <person name="Murphy C."/>
            <person name="Pearson M."/>
            <person name="Poon T.W."/>
            <person name="Priest M."/>
            <person name="Roberts A."/>
            <person name="Saif S."/>
            <person name="Shea T."/>
            <person name="Sisk P."/>
            <person name="Sykes S."/>
            <person name="Wortman J."/>
            <person name="Nusbaum C."/>
            <person name="Birren B."/>
        </authorList>
    </citation>
    <scope>NUCLEOTIDE SEQUENCE [LARGE SCALE GENOMIC DNA]</scope>
    <source>
        <strain evidence="4">B84634 / Timone 84634 / DSM 17679 / JCM 13223</strain>
    </source>
</reference>
<evidence type="ECO:0000313" key="3">
    <source>
        <dbReference type="EMBL" id="EOA54004.1"/>
    </source>
</evidence>
<dbReference type="Gene3D" id="2.40.50.500">
    <property type="entry name" value="NigD-like N-terminal OB domain"/>
    <property type="match status" value="1"/>
</dbReference>
<dbReference type="RefSeq" id="WP_005941489.1">
    <property type="nucleotide sequence ID" value="NZ_KB890350.1"/>
</dbReference>
<feature type="chain" id="PRO_5004676210" description="NigD-like C-terminal domain-containing protein" evidence="1">
    <location>
        <begin position="20"/>
        <end position="217"/>
    </location>
</feature>
<evidence type="ECO:0000256" key="1">
    <source>
        <dbReference type="SAM" id="SignalP"/>
    </source>
</evidence>
<name>U6RBJ9_9BACT</name>
<dbReference type="Pfam" id="PF17415">
    <property type="entry name" value="NigD_C"/>
    <property type="match status" value="1"/>
</dbReference>
<dbReference type="PATRIC" id="fig|1121098.3.peg.2512"/>
<proteinExistence type="predicted"/>
<dbReference type="AlphaFoldDB" id="U6RBJ9"/>
<feature type="domain" description="NigD-like C-terminal" evidence="2">
    <location>
        <begin position="104"/>
        <end position="217"/>
    </location>
</feature>
<keyword evidence="4" id="KW-1185">Reference proteome</keyword>
<dbReference type="Gene3D" id="2.60.40.2370">
    <property type="entry name" value="NigD-like, C-terminal beta sandwich domain"/>
    <property type="match status" value="1"/>
</dbReference>
<dbReference type="Proteomes" id="UP000017831">
    <property type="component" value="Unassembled WGS sequence"/>
</dbReference>
<protein>
    <recommendedName>
        <fullName evidence="2">NigD-like C-terminal domain-containing protein</fullName>
    </recommendedName>
</protein>
<gene>
    <name evidence="3" type="ORF">HMPREF1534_02476</name>
</gene>
<keyword evidence="1" id="KW-0732">Signal</keyword>
<dbReference type="InterPro" id="IPR035376">
    <property type="entry name" value="NigD_C"/>
</dbReference>
<organism evidence="3 4">
    <name type="scientific">Phocaeicola massiliensis B84634 = Timone 84634 = DSM 17679 = JCM 13223</name>
    <dbReference type="NCBI Taxonomy" id="1121098"/>
    <lineage>
        <taxon>Bacteria</taxon>
        <taxon>Pseudomonadati</taxon>
        <taxon>Bacteroidota</taxon>
        <taxon>Bacteroidia</taxon>
        <taxon>Bacteroidales</taxon>
        <taxon>Bacteroidaceae</taxon>
        <taxon>Phocaeicola</taxon>
    </lineage>
</organism>
<feature type="signal peptide" evidence="1">
    <location>
        <begin position="1"/>
        <end position="19"/>
    </location>
</feature>
<sequence length="217" mass="24615">MKKYILLCLFAPLLFIACSDDDYVYPNVLTEMIDLVTDNTGTATYLKSDEGVIWSIQPRAGLDGLTPDSVYRTVTMYAPVNTSQPSSLEAILYNTQIAISPIPKAKDTFKEIHTDPVAIQSIWRSGDYLNLIALAMVKDRTHEFHFIDNGITHNEDGTKTLNLTLYHNRHDDVEGFNRKVYLSVPLRTYADVLQKGDKIIFTLNTYKEGMTSRSFTY</sequence>
<dbReference type="GeneID" id="60061595"/>
<dbReference type="PROSITE" id="PS51257">
    <property type="entry name" value="PROKAR_LIPOPROTEIN"/>
    <property type="match status" value="1"/>
</dbReference>
<dbReference type="InterPro" id="IPR038179">
    <property type="entry name" value="NigD-like_N_sf"/>
</dbReference>
<dbReference type="eggNOG" id="ENOG50330NV">
    <property type="taxonomic scope" value="Bacteria"/>
</dbReference>
<dbReference type="STRING" id="1121098.HMPREF1534_02476"/>
<comment type="caution">
    <text evidence="3">The sequence shown here is derived from an EMBL/GenBank/DDBJ whole genome shotgun (WGS) entry which is preliminary data.</text>
</comment>
<accession>U6RBJ9</accession>
<dbReference type="HOGENOM" id="CLU_104503_0_0_10"/>
<dbReference type="OrthoDB" id="1017066at2"/>
<dbReference type="InterPro" id="IPR038143">
    <property type="entry name" value="NigD-like_C_dom_sf"/>
</dbReference>
<evidence type="ECO:0000259" key="2">
    <source>
        <dbReference type="Pfam" id="PF17415"/>
    </source>
</evidence>